<feature type="domain" description="Caspase family p10" evidence="3">
    <location>
        <begin position="161"/>
        <end position="251"/>
    </location>
</feature>
<dbReference type="GO" id="GO:0006508">
    <property type="term" value="P:proteolysis"/>
    <property type="evidence" value="ECO:0007669"/>
    <property type="project" value="InterPro"/>
</dbReference>
<dbReference type="SUPFAM" id="SSF52129">
    <property type="entry name" value="Caspase-like"/>
    <property type="match status" value="1"/>
</dbReference>
<dbReference type="EnsemblMetazoa" id="HelroT111841">
    <property type="protein sequence ID" value="HelroP111841"/>
    <property type="gene ID" value="HelroG111841"/>
</dbReference>
<dbReference type="STRING" id="6412.T1EFE9"/>
<proteinExistence type="inferred from homology"/>
<evidence type="ECO:0000313" key="6">
    <source>
        <dbReference type="EnsemblMetazoa" id="HelroP111841"/>
    </source>
</evidence>
<dbReference type="Pfam" id="PF00656">
    <property type="entry name" value="Peptidase_C14"/>
    <property type="match status" value="1"/>
</dbReference>
<dbReference type="AlphaFoldDB" id="T1EFE9"/>
<accession>T1EFE9</accession>
<evidence type="ECO:0000313" key="5">
    <source>
        <dbReference type="EMBL" id="ESO03853.1"/>
    </source>
</evidence>
<sequence length="253" mass="28984">MLMSDQHSFRYKVRGRPVGLAVIIGNDTFDRMPRRETNAVDMANMKALFKFLGFKVEKHENKTCTEMLNIIRHVATKEDHTRFDYFALVIMTHGHHQQQQQGCLYGTDASIPIRELLLPLKANRCKSLVGKPKLIFIEASHPSEKCCSYFKTDADEWLDENVTLVPVEADYLYCFSSVVVPASSRNICGSCYIQALKEVFENFCHQYDILTLLTFVNKDLSDFQSSKPESGHHKQICSIESTLTKLLFFNQSV</sequence>
<dbReference type="InterPro" id="IPR015917">
    <property type="entry name" value="Pept_C14A"/>
</dbReference>
<reference evidence="6" key="3">
    <citation type="submission" date="2015-06" db="UniProtKB">
        <authorList>
            <consortium name="EnsemblMetazoa"/>
        </authorList>
    </citation>
    <scope>IDENTIFICATION</scope>
</reference>
<dbReference type="RefSeq" id="XP_009017789.1">
    <property type="nucleotide sequence ID" value="XM_009019541.1"/>
</dbReference>
<dbReference type="OMA" id="MPRRETN"/>
<dbReference type="GO" id="GO:0004197">
    <property type="term" value="F:cysteine-type endopeptidase activity"/>
    <property type="evidence" value="ECO:0000318"/>
    <property type="project" value="GO_Central"/>
</dbReference>
<reference evidence="7" key="1">
    <citation type="submission" date="2012-12" db="EMBL/GenBank/DDBJ databases">
        <authorList>
            <person name="Hellsten U."/>
            <person name="Grimwood J."/>
            <person name="Chapman J.A."/>
            <person name="Shapiro H."/>
            <person name="Aerts A."/>
            <person name="Otillar R.P."/>
            <person name="Terry A.Y."/>
            <person name="Boore J.L."/>
            <person name="Simakov O."/>
            <person name="Marletaz F."/>
            <person name="Cho S.-J."/>
            <person name="Edsinger-Gonzales E."/>
            <person name="Havlak P."/>
            <person name="Kuo D.-H."/>
            <person name="Larsson T."/>
            <person name="Lv J."/>
            <person name="Arendt D."/>
            <person name="Savage R."/>
            <person name="Osoegawa K."/>
            <person name="de Jong P."/>
            <person name="Lindberg D.R."/>
            <person name="Seaver E.C."/>
            <person name="Weisblat D.A."/>
            <person name="Putnam N.H."/>
            <person name="Grigoriev I.V."/>
            <person name="Rokhsar D.S."/>
        </authorList>
    </citation>
    <scope>NUCLEOTIDE SEQUENCE</scope>
</reference>
<dbReference type="InterPro" id="IPR029030">
    <property type="entry name" value="Caspase-like_dom_sf"/>
</dbReference>
<protein>
    <recommendedName>
        <fullName evidence="8">Caspase family p20 domain-containing protein</fullName>
    </recommendedName>
</protein>
<dbReference type="KEGG" id="hro:HELRODRAFT_111841"/>
<gene>
    <name evidence="6" type="primary">20195301</name>
    <name evidence="5" type="ORF">HELRODRAFT_111841</name>
</gene>
<dbReference type="GeneID" id="20195301"/>
<reference evidence="5 7" key="2">
    <citation type="journal article" date="2013" name="Nature">
        <title>Insights into bilaterian evolution from three spiralian genomes.</title>
        <authorList>
            <person name="Simakov O."/>
            <person name="Marletaz F."/>
            <person name="Cho S.J."/>
            <person name="Edsinger-Gonzales E."/>
            <person name="Havlak P."/>
            <person name="Hellsten U."/>
            <person name="Kuo D.H."/>
            <person name="Larsson T."/>
            <person name="Lv J."/>
            <person name="Arendt D."/>
            <person name="Savage R."/>
            <person name="Osoegawa K."/>
            <person name="de Jong P."/>
            <person name="Grimwood J."/>
            <person name="Chapman J.A."/>
            <person name="Shapiro H."/>
            <person name="Aerts A."/>
            <person name="Otillar R.P."/>
            <person name="Terry A.Y."/>
            <person name="Boore J.L."/>
            <person name="Grigoriev I.V."/>
            <person name="Lindberg D.R."/>
            <person name="Seaver E.C."/>
            <person name="Weisblat D.A."/>
            <person name="Putnam N.H."/>
            <person name="Rokhsar D.S."/>
        </authorList>
    </citation>
    <scope>NUCLEOTIDE SEQUENCE</scope>
</reference>
<dbReference type="EMBL" id="AMQM01004390">
    <property type="status" value="NOT_ANNOTATED_CDS"/>
    <property type="molecule type" value="Genomic_DNA"/>
</dbReference>
<feature type="domain" description="Caspase family p20" evidence="4">
    <location>
        <begin position="17"/>
        <end position="144"/>
    </location>
</feature>
<evidence type="ECO:0000256" key="2">
    <source>
        <dbReference type="RuleBase" id="RU003971"/>
    </source>
</evidence>
<evidence type="ECO:0000256" key="1">
    <source>
        <dbReference type="ARBA" id="ARBA00010134"/>
    </source>
</evidence>
<dbReference type="GO" id="GO:0005737">
    <property type="term" value="C:cytoplasm"/>
    <property type="evidence" value="ECO:0000318"/>
    <property type="project" value="GO_Central"/>
</dbReference>
<dbReference type="PANTHER" id="PTHR10454">
    <property type="entry name" value="CASPASE"/>
    <property type="match status" value="1"/>
</dbReference>
<comment type="similarity">
    <text evidence="1 2">Belongs to the peptidase C14A family.</text>
</comment>
<dbReference type="PROSITE" id="PS50207">
    <property type="entry name" value="CASPASE_P10"/>
    <property type="match status" value="1"/>
</dbReference>
<dbReference type="Proteomes" id="UP000015101">
    <property type="component" value="Unassembled WGS sequence"/>
</dbReference>
<dbReference type="InterPro" id="IPR002398">
    <property type="entry name" value="Pept_C14"/>
</dbReference>
<organism evidence="6 7">
    <name type="scientific">Helobdella robusta</name>
    <name type="common">Californian leech</name>
    <dbReference type="NCBI Taxonomy" id="6412"/>
    <lineage>
        <taxon>Eukaryota</taxon>
        <taxon>Metazoa</taxon>
        <taxon>Spiralia</taxon>
        <taxon>Lophotrochozoa</taxon>
        <taxon>Annelida</taxon>
        <taxon>Clitellata</taxon>
        <taxon>Hirudinea</taxon>
        <taxon>Rhynchobdellida</taxon>
        <taxon>Glossiphoniidae</taxon>
        <taxon>Helobdella</taxon>
    </lineage>
</organism>
<evidence type="ECO:0000313" key="7">
    <source>
        <dbReference type="Proteomes" id="UP000015101"/>
    </source>
</evidence>
<dbReference type="EMBL" id="KB096551">
    <property type="protein sequence ID" value="ESO03853.1"/>
    <property type="molecule type" value="Genomic_DNA"/>
</dbReference>
<dbReference type="FunFam" id="3.40.50.1460:FF:000037">
    <property type="entry name" value="uncharacterized protein LOC100179627 isoform X2"/>
    <property type="match status" value="1"/>
</dbReference>
<evidence type="ECO:0008006" key="8">
    <source>
        <dbReference type="Google" id="ProtNLM"/>
    </source>
</evidence>
<dbReference type="PANTHER" id="PTHR10454:SF210">
    <property type="entry name" value="CASPASE-2"/>
    <property type="match status" value="1"/>
</dbReference>
<dbReference type="GO" id="GO:0043525">
    <property type="term" value="P:positive regulation of neuron apoptotic process"/>
    <property type="evidence" value="ECO:0000318"/>
    <property type="project" value="GO_Central"/>
</dbReference>
<dbReference type="HOGENOM" id="CLU_036904_2_2_1"/>
<dbReference type="InterPro" id="IPR001309">
    <property type="entry name" value="Pept_C14_p20"/>
</dbReference>
<dbReference type="PROSITE" id="PS50208">
    <property type="entry name" value="CASPASE_P20"/>
    <property type="match status" value="1"/>
</dbReference>
<evidence type="ECO:0000259" key="4">
    <source>
        <dbReference type="PROSITE" id="PS50208"/>
    </source>
</evidence>
<dbReference type="InterPro" id="IPR011600">
    <property type="entry name" value="Pept_C14_caspase"/>
</dbReference>
<dbReference type="Gene3D" id="3.40.50.1460">
    <property type="match status" value="1"/>
</dbReference>
<dbReference type="CTD" id="20195301"/>
<dbReference type="GO" id="GO:0006915">
    <property type="term" value="P:apoptotic process"/>
    <property type="evidence" value="ECO:0000318"/>
    <property type="project" value="GO_Central"/>
</dbReference>
<keyword evidence="7" id="KW-1185">Reference proteome</keyword>
<dbReference type="InParanoid" id="T1EFE9"/>
<dbReference type="InterPro" id="IPR002138">
    <property type="entry name" value="Pept_C14_p10"/>
</dbReference>
<dbReference type="eggNOG" id="KOG3573">
    <property type="taxonomic scope" value="Eukaryota"/>
</dbReference>
<dbReference type="SMART" id="SM00115">
    <property type="entry name" value="CASc"/>
    <property type="match status" value="1"/>
</dbReference>
<evidence type="ECO:0000259" key="3">
    <source>
        <dbReference type="PROSITE" id="PS50207"/>
    </source>
</evidence>
<dbReference type="PRINTS" id="PR00376">
    <property type="entry name" value="IL1BCENZYME"/>
</dbReference>
<name>T1EFE9_HELRO</name>
<dbReference type="OrthoDB" id="6116485at2759"/>